<dbReference type="OrthoDB" id="9808598at2"/>
<keyword evidence="3" id="KW-1185">Reference proteome</keyword>
<name>A0A3P3G689_9HYPH</name>
<keyword evidence="1" id="KW-0472">Membrane</keyword>
<dbReference type="EMBL" id="RQXT01000005">
    <property type="protein sequence ID" value="RRI05569.1"/>
    <property type="molecule type" value="Genomic_DNA"/>
</dbReference>
<feature type="transmembrane region" description="Helical" evidence="1">
    <location>
        <begin position="15"/>
        <end position="34"/>
    </location>
</feature>
<dbReference type="RefSeq" id="WP_124996627.1">
    <property type="nucleotide sequence ID" value="NZ_RQXT01000005.1"/>
</dbReference>
<evidence type="ECO:0000313" key="2">
    <source>
        <dbReference type="EMBL" id="RRI05569.1"/>
    </source>
</evidence>
<sequence>MSDTITPADRPSNPYLVLASAVVLPGSGHVMLGLPARGLQFLFFMVILGWVTTKVAPPDASFIGRHAGGFLIYALSILDAYRIARIRHATWAHRTRPDGDGAGNGANADV</sequence>
<accession>A0A3P3G689</accession>
<protein>
    <submittedName>
        <fullName evidence="2">Uncharacterized protein</fullName>
    </submittedName>
</protein>
<proteinExistence type="predicted"/>
<evidence type="ECO:0000256" key="1">
    <source>
        <dbReference type="SAM" id="Phobius"/>
    </source>
</evidence>
<keyword evidence="1" id="KW-0812">Transmembrane</keyword>
<evidence type="ECO:0000313" key="3">
    <source>
        <dbReference type="Proteomes" id="UP000273786"/>
    </source>
</evidence>
<organism evidence="2 3">
    <name type="scientific">Mesorhizobium tamadayense</name>
    <dbReference type="NCBI Taxonomy" id="425306"/>
    <lineage>
        <taxon>Bacteria</taxon>
        <taxon>Pseudomonadati</taxon>
        <taxon>Pseudomonadota</taxon>
        <taxon>Alphaproteobacteria</taxon>
        <taxon>Hyphomicrobiales</taxon>
        <taxon>Phyllobacteriaceae</taxon>
        <taxon>Mesorhizobium</taxon>
    </lineage>
</organism>
<gene>
    <name evidence="2" type="ORF">EH240_06735</name>
</gene>
<comment type="caution">
    <text evidence="2">The sequence shown here is derived from an EMBL/GenBank/DDBJ whole genome shotgun (WGS) entry which is preliminary data.</text>
</comment>
<reference evidence="2 3" key="1">
    <citation type="submission" date="2018-11" db="EMBL/GenBank/DDBJ databases">
        <title>the genome of Mesorhizobium tamadayense DSM 28320.</title>
        <authorList>
            <person name="Gao J."/>
        </authorList>
    </citation>
    <scope>NUCLEOTIDE SEQUENCE [LARGE SCALE GENOMIC DNA]</scope>
    <source>
        <strain evidence="2 3">DSM 28320</strain>
    </source>
</reference>
<dbReference type="Proteomes" id="UP000273786">
    <property type="component" value="Unassembled WGS sequence"/>
</dbReference>
<keyword evidence="1" id="KW-1133">Transmembrane helix</keyword>
<dbReference type="AlphaFoldDB" id="A0A3P3G689"/>
<feature type="transmembrane region" description="Helical" evidence="1">
    <location>
        <begin position="63"/>
        <end position="84"/>
    </location>
</feature>